<dbReference type="InterPro" id="IPR051199">
    <property type="entry name" value="LPS_LOS_Heptosyltrfase"/>
</dbReference>
<dbReference type="CDD" id="cd03789">
    <property type="entry name" value="GT9_LPS_heptosyltransferase"/>
    <property type="match status" value="1"/>
</dbReference>
<gene>
    <name evidence="3" type="ORF">NPRO_08580</name>
</gene>
<dbReference type="InterPro" id="IPR002201">
    <property type="entry name" value="Glyco_trans_9"/>
</dbReference>
<dbReference type="Pfam" id="PF01075">
    <property type="entry name" value="Glyco_transf_9"/>
    <property type="match status" value="1"/>
</dbReference>
<dbReference type="GO" id="GO:0008713">
    <property type="term" value="F:ADP-heptose-lipopolysaccharide heptosyltransferase activity"/>
    <property type="evidence" value="ECO:0007669"/>
    <property type="project" value="TreeGrafter"/>
</dbReference>
<dbReference type="GO" id="GO:0009244">
    <property type="term" value="P:lipopolysaccharide core region biosynthetic process"/>
    <property type="evidence" value="ECO:0007669"/>
    <property type="project" value="TreeGrafter"/>
</dbReference>
<dbReference type="SUPFAM" id="SSF53756">
    <property type="entry name" value="UDP-Glycosyltransferase/glycogen phosphorylase"/>
    <property type="match status" value="1"/>
</dbReference>
<keyword evidence="1" id="KW-0328">Glycosyltransferase</keyword>
<evidence type="ECO:0000313" key="3">
    <source>
        <dbReference type="EMBL" id="BBO23263.1"/>
    </source>
</evidence>
<proteinExistence type="predicted"/>
<evidence type="ECO:0000313" key="4">
    <source>
        <dbReference type="Proteomes" id="UP000662873"/>
    </source>
</evidence>
<protein>
    <submittedName>
        <fullName evidence="3">Glycosyltransferase family 9 lipopolysaccharide heptosyltransferase I</fullName>
    </submittedName>
</protein>
<keyword evidence="2 3" id="KW-0808">Transferase</keyword>
<dbReference type="PANTHER" id="PTHR30160:SF1">
    <property type="entry name" value="LIPOPOLYSACCHARIDE 1,2-N-ACETYLGLUCOSAMINETRANSFERASE-RELATED"/>
    <property type="match status" value="1"/>
</dbReference>
<dbReference type="KEGG" id="npy:NPRO_08580"/>
<sequence length="322" mass="34939">MSAPRVLIARYSAIGDCVMAAPVPSRIRRSHPNSFLVWAIEDRCADVVDSERLIDVVAVDERTKWRRQGPRSWGPKLRFWLSLRKHKFDLGLDLQGYPKTALCLAFARPRRTLSVGGKDALSRMLVPSMKGYDPSLHVVERNLAALGELGDFPGDAAPILPEYRDIRDRLRQDWPAETPLASLSVGAGHSNKAYPAEKWAEVAQGLIARGFAVALLGGPEVRAPQIPGAIDYVGRLRLRESMAVVASSALHLAADTGSGHIAAGYGVPVVSLFGATPAARFRPYTDNGVVLEGEGSPATLDPSQVLQAATELWERNARAISH</sequence>
<name>A0A809R6Q8_9BACT</name>
<dbReference type="Gene3D" id="3.40.50.2000">
    <property type="entry name" value="Glycogen Phosphorylase B"/>
    <property type="match status" value="2"/>
</dbReference>
<evidence type="ECO:0000256" key="1">
    <source>
        <dbReference type="ARBA" id="ARBA00022676"/>
    </source>
</evidence>
<reference evidence="3" key="1">
    <citation type="journal article" name="DNA Res.">
        <title>The physiological potential of anammox bacteria as revealed by their core genome structure.</title>
        <authorList>
            <person name="Okubo T."/>
            <person name="Toyoda A."/>
            <person name="Fukuhara K."/>
            <person name="Uchiyama I."/>
            <person name="Harigaya Y."/>
            <person name="Kuroiwa M."/>
            <person name="Suzuki T."/>
            <person name="Murakami Y."/>
            <person name="Suwa Y."/>
            <person name="Takami H."/>
        </authorList>
    </citation>
    <scope>NUCLEOTIDE SEQUENCE</scope>
    <source>
        <strain evidence="3">317325-2</strain>
    </source>
</reference>
<dbReference type="EMBL" id="AP021858">
    <property type="protein sequence ID" value="BBO23263.1"/>
    <property type="molecule type" value="Genomic_DNA"/>
</dbReference>
<dbReference type="PANTHER" id="PTHR30160">
    <property type="entry name" value="TETRAACYLDISACCHARIDE 4'-KINASE-RELATED"/>
    <property type="match status" value="1"/>
</dbReference>
<dbReference type="GO" id="GO:0005829">
    <property type="term" value="C:cytosol"/>
    <property type="evidence" value="ECO:0007669"/>
    <property type="project" value="TreeGrafter"/>
</dbReference>
<dbReference type="Proteomes" id="UP000662873">
    <property type="component" value="Chromosome"/>
</dbReference>
<organism evidence="3 4">
    <name type="scientific">Candidatus Nitrosymbiomonas proteolyticus</name>
    <dbReference type="NCBI Taxonomy" id="2608984"/>
    <lineage>
        <taxon>Bacteria</taxon>
        <taxon>Bacillati</taxon>
        <taxon>Armatimonadota</taxon>
        <taxon>Armatimonadota incertae sedis</taxon>
        <taxon>Candidatus Nitrosymbiomonas</taxon>
    </lineage>
</organism>
<evidence type="ECO:0000256" key="2">
    <source>
        <dbReference type="ARBA" id="ARBA00022679"/>
    </source>
</evidence>
<dbReference type="AlphaFoldDB" id="A0A809R6Q8"/>
<accession>A0A809R6Q8</accession>